<evidence type="ECO:0000256" key="1">
    <source>
        <dbReference type="SAM" id="MobiDB-lite"/>
    </source>
</evidence>
<feature type="region of interest" description="Disordered" evidence="1">
    <location>
        <begin position="76"/>
        <end position="96"/>
    </location>
</feature>
<evidence type="ECO:0000313" key="2">
    <source>
        <dbReference type="EMBL" id="EDW25279.1"/>
    </source>
</evidence>
<evidence type="ECO:0000313" key="3">
    <source>
        <dbReference type="Proteomes" id="UP000008744"/>
    </source>
</evidence>
<dbReference type="HOGENOM" id="CLU_2361933_0_0_1"/>
<accession>B4ISA1</accession>
<sequence>MKNIYYFGRCIFESLEPAACYKTLLGQIEFSISGRLPRGMVVGWGGVGWCGVAQECTPHITQATPDICCTIPSEGAAKKQPHTDRSTDTETATWGM</sequence>
<keyword evidence="3" id="KW-1185">Reference proteome</keyword>
<dbReference type="Proteomes" id="UP000008744">
    <property type="component" value="Unassembled WGS sequence"/>
</dbReference>
<protein>
    <submittedName>
        <fullName evidence="2">GL21367</fullName>
    </submittedName>
</protein>
<name>B4ISA1_DROPE</name>
<gene>
    <name evidence="2" type="primary">Dper\GL21367</name>
    <name evidence="2" type="ORF">Dper_GL21367</name>
</gene>
<reference evidence="2 3" key="1">
    <citation type="journal article" date="2007" name="Nature">
        <title>Evolution of genes and genomes on the Drosophila phylogeny.</title>
        <authorList>
            <consortium name="Drosophila 12 Genomes Consortium"/>
            <person name="Clark A.G."/>
            <person name="Eisen M.B."/>
            <person name="Smith D.R."/>
            <person name="Bergman C.M."/>
            <person name="Oliver B."/>
            <person name="Markow T.A."/>
            <person name="Kaufman T.C."/>
            <person name="Kellis M."/>
            <person name="Gelbart W."/>
            <person name="Iyer V.N."/>
            <person name="Pollard D.A."/>
            <person name="Sackton T.B."/>
            <person name="Larracuente A.M."/>
            <person name="Singh N.D."/>
            <person name="Abad J.P."/>
            <person name="Abt D.N."/>
            <person name="Adryan B."/>
            <person name="Aguade M."/>
            <person name="Akashi H."/>
            <person name="Anderson W.W."/>
            <person name="Aquadro C.F."/>
            <person name="Ardell D.H."/>
            <person name="Arguello R."/>
            <person name="Artieri C.G."/>
            <person name="Barbash D.A."/>
            <person name="Barker D."/>
            <person name="Barsanti P."/>
            <person name="Batterham P."/>
            <person name="Batzoglou S."/>
            <person name="Begun D."/>
            <person name="Bhutkar A."/>
            <person name="Blanco E."/>
            <person name="Bosak S.A."/>
            <person name="Bradley R.K."/>
            <person name="Brand A.D."/>
            <person name="Brent M.R."/>
            <person name="Brooks A.N."/>
            <person name="Brown R.H."/>
            <person name="Butlin R.K."/>
            <person name="Caggese C."/>
            <person name="Calvi B.R."/>
            <person name="Bernardo de Carvalho A."/>
            <person name="Caspi A."/>
            <person name="Castrezana S."/>
            <person name="Celniker S.E."/>
            <person name="Chang J.L."/>
            <person name="Chapple C."/>
            <person name="Chatterji S."/>
            <person name="Chinwalla A."/>
            <person name="Civetta A."/>
            <person name="Clifton S.W."/>
            <person name="Comeron J.M."/>
            <person name="Costello J.C."/>
            <person name="Coyne J.A."/>
            <person name="Daub J."/>
            <person name="David R.G."/>
            <person name="Delcher A.L."/>
            <person name="Delehaunty K."/>
            <person name="Do C.B."/>
            <person name="Ebling H."/>
            <person name="Edwards K."/>
            <person name="Eickbush T."/>
            <person name="Evans J.D."/>
            <person name="Filipski A."/>
            <person name="Findeiss S."/>
            <person name="Freyhult E."/>
            <person name="Fulton L."/>
            <person name="Fulton R."/>
            <person name="Garcia A.C."/>
            <person name="Gardiner A."/>
            <person name="Garfield D.A."/>
            <person name="Garvin B.E."/>
            <person name="Gibson G."/>
            <person name="Gilbert D."/>
            <person name="Gnerre S."/>
            <person name="Godfrey J."/>
            <person name="Good R."/>
            <person name="Gotea V."/>
            <person name="Gravely B."/>
            <person name="Greenberg A.J."/>
            <person name="Griffiths-Jones S."/>
            <person name="Gross S."/>
            <person name="Guigo R."/>
            <person name="Gustafson E.A."/>
            <person name="Haerty W."/>
            <person name="Hahn M.W."/>
            <person name="Halligan D.L."/>
            <person name="Halpern A.L."/>
            <person name="Halter G.M."/>
            <person name="Han M.V."/>
            <person name="Heger A."/>
            <person name="Hillier L."/>
            <person name="Hinrichs A.S."/>
            <person name="Holmes I."/>
            <person name="Hoskins R.A."/>
            <person name="Hubisz M.J."/>
            <person name="Hultmark D."/>
            <person name="Huntley M.A."/>
            <person name="Jaffe D.B."/>
            <person name="Jagadeeshan S."/>
            <person name="Jeck W.R."/>
            <person name="Johnson J."/>
            <person name="Jones C.D."/>
            <person name="Jordan W.C."/>
            <person name="Karpen G.H."/>
            <person name="Kataoka E."/>
            <person name="Keightley P.D."/>
            <person name="Kheradpour P."/>
            <person name="Kirkness E.F."/>
            <person name="Koerich L.B."/>
            <person name="Kristiansen K."/>
            <person name="Kudrna D."/>
            <person name="Kulathinal R.J."/>
            <person name="Kumar S."/>
            <person name="Kwok R."/>
            <person name="Lander E."/>
            <person name="Langley C.H."/>
            <person name="Lapoint R."/>
            <person name="Lazzaro B.P."/>
            <person name="Lee S.J."/>
            <person name="Levesque L."/>
            <person name="Li R."/>
            <person name="Lin C.F."/>
            <person name="Lin M.F."/>
            <person name="Lindblad-Toh K."/>
            <person name="Llopart A."/>
            <person name="Long M."/>
            <person name="Low L."/>
            <person name="Lozovsky E."/>
            <person name="Lu J."/>
            <person name="Luo M."/>
            <person name="Machado C.A."/>
            <person name="Makalowski W."/>
            <person name="Marzo M."/>
            <person name="Matsuda M."/>
            <person name="Matzkin L."/>
            <person name="McAllister B."/>
            <person name="McBride C.S."/>
            <person name="McKernan B."/>
            <person name="McKernan K."/>
            <person name="Mendez-Lago M."/>
            <person name="Minx P."/>
            <person name="Mollenhauer M.U."/>
            <person name="Montooth K."/>
            <person name="Mount S.M."/>
            <person name="Mu X."/>
            <person name="Myers E."/>
            <person name="Negre B."/>
            <person name="Newfeld S."/>
            <person name="Nielsen R."/>
            <person name="Noor M.A."/>
            <person name="O'Grady P."/>
            <person name="Pachter L."/>
            <person name="Papaceit M."/>
            <person name="Parisi M.J."/>
            <person name="Parisi M."/>
            <person name="Parts L."/>
            <person name="Pedersen J.S."/>
            <person name="Pesole G."/>
            <person name="Phillippy A.M."/>
            <person name="Ponting C.P."/>
            <person name="Pop M."/>
            <person name="Porcelli D."/>
            <person name="Powell J.R."/>
            <person name="Prohaska S."/>
            <person name="Pruitt K."/>
            <person name="Puig M."/>
            <person name="Quesneville H."/>
            <person name="Ram K.R."/>
            <person name="Rand D."/>
            <person name="Rasmussen M.D."/>
            <person name="Reed L.K."/>
            <person name="Reenan R."/>
            <person name="Reily A."/>
            <person name="Remington K.A."/>
            <person name="Rieger T.T."/>
            <person name="Ritchie M.G."/>
            <person name="Robin C."/>
            <person name="Rogers Y.H."/>
            <person name="Rohde C."/>
            <person name="Rozas J."/>
            <person name="Rubenfield M.J."/>
            <person name="Ruiz A."/>
            <person name="Russo S."/>
            <person name="Salzberg S.L."/>
            <person name="Sanchez-Gracia A."/>
            <person name="Saranga D.J."/>
            <person name="Sato H."/>
            <person name="Schaeffer S.W."/>
            <person name="Schatz M.C."/>
            <person name="Schlenke T."/>
            <person name="Schwartz R."/>
            <person name="Segarra C."/>
            <person name="Singh R.S."/>
            <person name="Sirot L."/>
            <person name="Sirota M."/>
            <person name="Sisneros N.B."/>
            <person name="Smith C.D."/>
            <person name="Smith T.F."/>
            <person name="Spieth J."/>
            <person name="Stage D.E."/>
            <person name="Stark A."/>
            <person name="Stephan W."/>
            <person name="Strausberg R.L."/>
            <person name="Strempel S."/>
            <person name="Sturgill D."/>
            <person name="Sutton G."/>
            <person name="Sutton G.G."/>
            <person name="Tao W."/>
            <person name="Teichmann S."/>
            <person name="Tobari Y.N."/>
            <person name="Tomimura Y."/>
            <person name="Tsolas J.M."/>
            <person name="Valente V.L."/>
            <person name="Venter E."/>
            <person name="Venter J.C."/>
            <person name="Vicario S."/>
            <person name="Vieira F.G."/>
            <person name="Vilella A.J."/>
            <person name="Villasante A."/>
            <person name="Walenz B."/>
            <person name="Wang J."/>
            <person name="Wasserman M."/>
            <person name="Watts T."/>
            <person name="Wilson D."/>
            <person name="Wilson R.K."/>
            <person name="Wing R.A."/>
            <person name="Wolfner M.F."/>
            <person name="Wong A."/>
            <person name="Wong G.K."/>
            <person name="Wu C.I."/>
            <person name="Wu G."/>
            <person name="Yamamoto D."/>
            <person name="Yang H.P."/>
            <person name="Yang S.P."/>
            <person name="Yorke J.A."/>
            <person name="Yoshida K."/>
            <person name="Zdobnov E."/>
            <person name="Zhang P."/>
            <person name="Zhang Y."/>
            <person name="Zimin A.V."/>
            <person name="Baldwin J."/>
            <person name="Abdouelleil A."/>
            <person name="Abdulkadir J."/>
            <person name="Abebe A."/>
            <person name="Abera B."/>
            <person name="Abreu J."/>
            <person name="Acer S.C."/>
            <person name="Aftuck L."/>
            <person name="Alexander A."/>
            <person name="An P."/>
            <person name="Anderson E."/>
            <person name="Anderson S."/>
            <person name="Arachi H."/>
            <person name="Azer M."/>
            <person name="Bachantsang P."/>
            <person name="Barry A."/>
            <person name="Bayul T."/>
            <person name="Berlin A."/>
            <person name="Bessette D."/>
            <person name="Bloom T."/>
            <person name="Blye J."/>
            <person name="Boguslavskiy L."/>
            <person name="Bonnet C."/>
            <person name="Boukhgalter B."/>
            <person name="Bourzgui I."/>
            <person name="Brown A."/>
            <person name="Cahill P."/>
            <person name="Channer S."/>
            <person name="Cheshatsang Y."/>
            <person name="Chuda L."/>
            <person name="Citroen M."/>
            <person name="Collymore A."/>
            <person name="Cooke P."/>
            <person name="Costello M."/>
            <person name="D'Aco K."/>
            <person name="Daza R."/>
            <person name="De Haan G."/>
            <person name="DeGray S."/>
            <person name="DeMaso C."/>
            <person name="Dhargay N."/>
            <person name="Dooley K."/>
            <person name="Dooley E."/>
            <person name="Doricent M."/>
            <person name="Dorje P."/>
            <person name="Dorjee K."/>
            <person name="Dupes A."/>
            <person name="Elong R."/>
            <person name="Falk J."/>
            <person name="Farina A."/>
            <person name="Faro S."/>
            <person name="Ferguson D."/>
            <person name="Fisher S."/>
            <person name="Foley C.D."/>
            <person name="Franke A."/>
            <person name="Friedrich D."/>
            <person name="Gadbois L."/>
            <person name="Gearin G."/>
            <person name="Gearin C.R."/>
            <person name="Giannoukos G."/>
            <person name="Goode T."/>
            <person name="Graham J."/>
            <person name="Grandbois E."/>
            <person name="Grewal S."/>
            <person name="Gyaltsen K."/>
            <person name="Hafez N."/>
            <person name="Hagos B."/>
            <person name="Hall J."/>
            <person name="Henson C."/>
            <person name="Hollinger A."/>
            <person name="Honan T."/>
            <person name="Huard M.D."/>
            <person name="Hughes L."/>
            <person name="Hurhula B."/>
            <person name="Husby M.E."/>
            <person name="Kamat A."/>
            <person name="Kanga B."/>
            <person name="Kashin S."/>
            <person name="Khazanovich D."/>
            <person name="Kisner P."/>
            <person name="Lance K."/>
            <person name="Lara M."/>
            <person name="Lee W."/>
            <person name="Lennon N."/>
            <person name="Letendre F."/>
            <person name="LeVine R."/>
            <person name="Lipovsky A."/>
            <person name="Liu X."/>
            <person name="Liu J."/>
            <person name="Liu S."/>
            <person name="Lokyitsang T."/>
            <person name="Lokyitsang Y."/>
            <person name="Lubonja R."/>
            <person name="Lui A."/>
            <person name="MacDonald P."/>
            <person name="Magnisalis V."/>
            <person name="Maru K."/>
            <person name="Matthews C."/>
            <person name="McCusker W."/>
            <person name="McDonough S."/>
            <person name="Mehta T."/>
            <person name="Meldrim J."/>
            <person name="Meneus L."/>
            <person name="Mihai O."/>
            <person name="Mihalev A."/>
            <person name="Mihova T."/>
            <person name="Mittelman R."/>
            <person name="Mlenga V."/>
            <person name="Montmayeur A."/>
            <person name="Mulrain L."/>
            <person name="Navidi A."/>
            <person name="Naylor J."/>
            <person name="Negash T."/>
            <person name="Nguyen T."/>
            <person name="Nguyen N."/>
            <person name="Nicol R."/>
            <person name="Norbu C."/>
            <person name="Norbu N."/>
            <person name="Novod N."/>
            <person name="O'Neill B."/>
            <person name="Osman S."/>
            <person name="Markiewicz E."/>
            <person name="Oyono O.L."/>
            <person name="Patti C."/>
            <person name="Phunkhang P."/>
            <person name="Pierre F."/>
            <person name="Priest M."/>
            <person name="Raghuraman S."/>
            <person name="Rege F."/>
            <person name="Reyes R."/>
            <person name="Rise C."/>
            <person name="Rogov P."/>
            <person name="Ross K."/>
            <person name="Ryan E."/>
            <person name="Settipalli S."/>
            <person name="Shea T."/>
            <person name="Sherpa N."/>
            <person name="Shi L."/>
            <person name="Shih D."/>
            <person name="Sparrow T."/>
            <person name="Spaulding J."/>
            <person name="Stalker J."/>
            <person name="Stange-Thomann N."/>
            <person name="Stavropoulos S."/>
            <person name="Stone C."/>
            <person name="Strader C."/>
            <person name="Tesfaye S."/>
            <person name="Thomson T."/>
            <person name="Thoulutsang Y."/>
            <person name="Thoulutsang D."/>
            <person name="Topham K."/>
            <person name="Topping I."/>
            <person name="Tsamla T."/>
            <person name="Vassiliev H."/>
            <person name="Vo A."/>
            <person name="Wangchuk T."/>
            <person name="Wangdi T."/>
            <person name="Weiand M."/>
            <person name="Wilkinson J."/>
            <person name="Wilson A."/>
            <person name="Yadav S."/>
            <person name="Young G."/>
            <person name="Yu Q."/>
            <person name="Zembek L."/>
            <person name="Zhong D."/>
            <person name="Zimmer A."/>
            <person name="Zwirko Z."/>
            <person name="Jaffe D.B."/>
            <person name="Alvarez P."/>
            <person name="Brockman W."/>
            <person name="Butler J."/>
            <person name="Chin C."/>
            <person name="Gnerre S."/>
            <person name="Grabherr M."/>
            <person name="Kleber M."/>
            <person name="Mauceli E."/>
            <person name="MacCallum I."/>
        </authorList>
    </citation>
    <scope>NUCLEOTIDE SEQUENCE [LARGE SCALE GENOMIC DNA]</scope>
    <source>
        <strain evidence="3">MSH-3 / Tucson 14011-0111.49</strain>
    </source>
</reference>
<dbReference type="AlphaFoldDB" id="B4ISA1"/>
<proteinExistence type="predicted"/>
<organism evidence="3">
    <name type="scientific">Drosophila persimilis</name>
    <name type="common">Fruit fly</name>
    <dbReference type="NCBI Taxonomy" id="7234"/>
    <lineage>
        <taxon>Eukaryota</taxon>
        <taxon>Metazoa</taxon>
        <taxon>Ecdysozoa</taxon>
        <taxon>Arthropoda</taxon>
        <taxon>Hexapoda</taxon>
        <taxon>Insecta</taxon>
        <taxon>Pterygota</taxon>
        <taxon>Neoptera</taxon>
        <taxon>Endopterygota</taxon>
        <taxon>Diptera</taxon>
        <taxon>Brachycera</taxon>
        <taxon>Muscomorpha</taxon>
        <taxon>Ephydroidea</taxon>
        <taxon>Drosophilidae</taxon>
        <taxon>Drosophila</taxon>
        <taxon>Sophophora</taxon>
    </lineage>
</organism>
<dbReference type="EMBL" id="CH698813">
    <property type="protein sequence ID" value="EDW25279.1"/>
    <property type="molecule type" value="Genomic_DNA"/>
</dbReference>